<feature type="transmembrane region" description="Helical" evidence="6">
    <location>
        <begin position="108"/>
        <end position="124"/>
    </location>
</feature>
<dbReference type="Pfam" id="PF02690">
    <property type="entry name" value="Na_Pi_cotrans"/>
    <property type="match status" value="2"/>
</dbReference>
<organism evidence="8 9">
    <name type="scientific">Acetoanaerobium sticklandii (strain ATCC 12662 / DSM 519 / JCM 1433 / CCUG 9281 / NCIMB 10654 / HF)</name>
    <name type="common">Clostridium sticklandii</name>
    <dbReference type="NCBI Taxonomy" id="499177"/>
    <lineage>
        <taxon>Bacteria</taxon>
        <taxon>Bacillati</taxon>
        <taxon>Bacillota</taxon>
        <taxon>Clostridia</taxon>
        <taxon>Peptostreptococcales</taxon>
        <taxon>Filifactoraceae</taxon>
        <taxon>Acetoanaerobium</taxon>
    </lineage>
</organism>
<dbReference type="Gene3D" id="1.20.58.220">
    <property type="entry name" value="Phosphate transport system protein phou homolog 2, domain 2"/>
    <property type="match status" value="1"/>
</dbReference>
<feature type="transmembrane region" description="Helical" evidence="6">
    <location>
        <begin position="47"/>
        <end position="74"/>
    </location>
</feature>
<gene>
    <name evidence="8" type="ordered locus">CLOST_0600</name>
</gene>
<feature type="domain" description="PhoU" evidence="7">
    <location>
        <begin position="448"/>
        <end position="533"/>
    </location>
</feature>
<dbReference type="HOGENOM" id="CLU_025623_0_1_9"/>
<dbReference type="GO" id="GO:0005886">
    <property type="term" value="C:plasma membrane"/>
    <property type="evidence" value="ECO:0007669"/>
    <property type="project" value="UniProtKB-SubCell"/>
</dbReference>
<evidence type="ECO:0000256" key="3">
    <source>
        <dbReference type="ARBA" id="ARBA00022692"/>
    </source>
</evidence>
<evidence type="ECO:0000256" key="2">
    <source>
        <dbReference type="ARBA" id="ARBA00022475"/>
    </source>
</evidence>
<feature type="transmembrane region" description="Helical" evidence="6">
    <location>
        <begin position="131"/>
        <end position="149"/>
    </location>
</feature>
<dbReference type="InterPro" id="IPR004633">
    <property type="entry name" value="NaPi_cotrn-rel/YqeW-like"/>
</dbReference>
<keyword evidence="3 6" id="KW-0812">Transmembrane</keyword>
<proteinExistence type="predicted"/>
<evidence type="ECO:0000256" key="6">
    <source>
        <dbReference type="SAM" id="Phobius"/>
    </source>
</evidence>
<keyword evidence="5 6" id="KW-0472">Membrane</keyword>
<sequence>MYIGIVLGLIAGLGLFLYGMNLMGNGLQKAAGERLKKIIELLTSNRFIAVLVGIFVTGVIQSSSATTVMVVGFVNAGIMQLSQAIGVIMGANVGTTVTAQLVSFDLEAIAPVAVGFGVIIHMVTKSEKLKSYAEILIGFGILFVGMTYMKDAMSPLREVQAFKDMLVNFGHNPILGILMGFTLTLLVQSSSASIGILLALASQGMLPLESALPILYGDNIGTCTTALLSSIGASKNAQRAAVMHLTFNIIGTLIFAFVLNRPIMMIVTSVDPTNIARQIANAHTLFNITNVIIQFPFAGLIVKIAERVIPEKPEELELKTTSFIDLRMLNTPSIALKNTIKECLHMGNKAKYSLENSMIALIDKDRDAAFRTFDTEKEINQLERDILEYLIQLSNAAISGEDRAIVDELFNTINDIERVGDHADNIAELSMYFIEKDLTFSEESIKDINTMYEKVMKTYEMSLQSMREGSSELALKVVKMEEQVDIIERSCRSAHIYRLNNSMCNPEAGIIFLDLLSNLERISDHASNIAKAVIDAKGSISA</sequence>
<dbReference type="PANTHER" id="PTHR10010:SF46">
    <property type="entry name" value="SODIUM-DEPENDENT PHOSPHATE TRANSPORT PROTEIN 2B"/>
    <property type="match status" value="1"/>
</dbReference>
<dbReference type="InterPro" id="IPR003841">
    <property type="entry name" value="Na/Pi_transpt"/>
</dbReference>
<keyword evidence="4 6" id="KW-1133">Transmembrane helix</keyword>
<evidence type="ECO:0000313" key="8">
    <source>
        <dbReference type="EMBL" id="CBH20726.1"/>
    </source>
</evidence>
<evidence type="ECO:0000256" key="4">
    <source>
        <dbReference type="ARBA" id="ARBA00022989"/>
    </source>
</evidence>
<comment type="subcellular location">
    <subcellularLocation>
        <location evidence="1">Cell membrane</location>
        <topology evidence="1">Multi-pass membrane protein</topology>
    </subcellularLocation>
</comment>
<feature type="transmembrane region" description="Helical" evidence="6">
    <location>
        <begin position="174"/>
        <end position="200"/>
    </location>
</feature>
<feature type="transmembrane region" description="Helical" evidence="6">
    <location>
        <begin position="240"/>
        <end position="259"/>
    </location>
</feature>
<dbReference type="Pfam" id="PF01895">
    <property type="entry name" value="PhoU"/>
    <property type="match status" value="2"/>
</dbReference>
<evidence type="ECO:0000256" key="5">
    <source>
        <dbReference type="ARBA" id="ARBA00023136"/>
    </source>
</evidence>
<feature type="domain" description="PhoU" evidence="7">
    <location>
        <begin position="345"/>
        <end position="429"/>
    </location>
</feature>
<dbReference type="GO" id="GO:0044341">
    <property type="term" value="P:sodium-dependent phosphate transport"/>
    <property type="evidence" value="ECO:0007669"/>
    <property type="project" value="InterPro"/>
</dbReference>
<name>E3PWB1_ACESD</name>
<dbReference type="EMBL" id="FP565809">
    <property type="protein sequence ID" value="CBH20726.1"/>
    <property type="molecule type" value="Genomic_DNA"/>
</dbReference>
<dbReference type="SUPFAM" id="SSF109755">
    <property type="entry name" value="PhoU-like"/>
    <property type="match status" value="1"/>
</dbReference>
<dbReference type="InterPro" id="IPR026022">
    <property type="entry name" value="PhoU_dom"/>
</dbReference>
<feature type="transmembrane region" description="Helical" evidence="6">
    <location>
        <begin position="6"/>
        <end position="27"/>
    </location>
</feature>
<dbReference type="NCBIfam" id="TIGR00704">
    <property type="entry name" value="NaPi_cotrn_rel"/>
    <property type="match status" value="1"/>
</dbReference>
<dbReference type="STRING" id="1511.CLOST_0600"/>
<keyword evidence="9" id="KW-1185">Reference proteome</keyword>
<dbReference type="BioCyc" id="CSTI499177:GJE9-643-MONOMER"/>
<reference evidence="9" key="1">
    <citation type="journal article" date="2010" name="BMC Genomics">
        <title>Clostridium sticklandii, a specialist in amino acid degradation:revisiting its metabolism through its genome sequence.</title>
        <authorList>
            <person name="Fonknechten N."/>
            <person name="Chaussonnerie S."/>
            <person name="Tricot S."/>
            <person name="Lajus A."/>
            <person name="Andreesen J.R."/>
            <person name="Perchat N."/>
            <person name="Pelletier E."/>
            <person name="Gouyvenoux M."/>
            <person name="Barbe V."/>
            <person name="Salanoubat M."/>
            <person name="Le Paslier D."/>
            <person name="Weissenbach J."/>
            <person name="Cohen G.N."/>
            <person name="Kreimeyer A."/>
        </authorList>
    </citation>
    <scope>NUCLEOTIDE SEQUENCE [LARGE SCALE GENOMIC DNA]</scope>
    <source>
        <strain evidence="9">ATCC 12662 / DSM 519 / JCM 1433 / CCUG 9281 / NCIMB 10654 / HF</strain>
    </source>
</reference>
<protein>
    <submittedName>
        <fullName evidence="8">Sodium-dependent phosphate transporter</fullName>
    </submittedName>
</protein>
<dbReference type="eggNOG" id="COG1283">
    <property type="taxonomic scope" value="Bacteria"/>
</dbReference>
<evidence type="ECO:0000313" key="9">
    <source>
        <dbReference type="Proteomes" id="UP000007041"/>
    </source>
</evidence>
<evidence type="ECO:0000256" key="1">
    <source>
        <dbReference type="ARBA" id="ARBA00004651"/>
    </source>
</evidence>
<dbReference type="PANTHER" id="PTHR10010">
    <property type="entry name" value="SOLUTE CARRIER FAMILY 34 SODIUM PHOSPHATE , MEMBER 2-RELATED"/>
    <property type="match status" value="1"/>
</dbReference>
<dbReference type="AlphaFoldDB" id="E3PWB1"/>
<dbReference type="GO" id="GO:0005436">
    <property type="term" value="F:sodium:phosphate symporter activity"/>
    <property type="evidence" value="ECO:0007669"/>
    <property type="project" value="InterPro"/>
</dbReference>
<dbReference type="NCBIfam" id="NF037997">
    <property type="entry name" value="Na_Pi_symport"/>
    <property type="match status" value="1"/>
</dbReference>
<keyword evidence="2" id="KW-1003">Cell membrane</keyword>
<dbReference type="Proteomes" id="UP000007041">
    <property type="component" value="Chromosome"/>
</dbReference>
<accession>E3PWB1</accession>
<dbReference type="KEGG" id="cst:CLOST_0600"/>
<dbReference type="InterPro" id="IPR038078">
    <property type="entry name" value="PhoU-like_sf"/>
</dbReference>
<evidence type="ECO:0000259" key="7">
    <source>
        <dbReference type="Pfam" id="PF01895"/>
    </source>
</evidence>